<keyword evidence="1" id="KW-0238">DNA-binding</keyword>
<evidence type="ECO:0000313" key="4">
    <source>
        <dbReference type="Proteomes" id="UP000051260"/>
    </source>
</evidence>
<proteinExistence type="predicted"/>
<dbReference type="InterPro" id="IPR047057">
    <property type="entry name" value="MerR_fam"/>
</dbReference>
<evidence type="ECO:0000313" key="3">
    <source>
        <dbReference type="EMBL" id="CUK17082.1"/>
    </source>
</evidence>
<dbReference type="GO" id="GO:0003700">
    <property type="term" value="F:DNA-binding transcription factor activity"/>
    <property type="evidence" value="ECO:0007669"/>
    <property type="project" value="InterPro"/>
</dbReference>
<dbReference type="Gene3D" id="1.10.1660.10">
    <property type="match status" value="1"/>
</dbReference>
<dbReference type="Pfam" id="PF13411">
    <property type="entry name" value="MerR_1"/>
    <property type="match status" value="1"/>
</dbReference>
<feature type="domain" description="HTH merR-type" evidence="2">
    <location>
        <begin position="1"/>
        <end position="70"/>
    </location>
</feature>
<dbReference type="RefSeq" id="WP_058283698.1">
    <property type="nucleotide sequence ID" value="NZ_CYUD01000016.1"/>
</dbReference>
<name>A0A0P1IJP9_9RHOB</name>
<protein>
    <submittedName>
        <fullName evidence="3">Mercuric resistance operon regulatory protein</fullName>
    </submittedName>
</protein>
<dbReference type="STRING" id="1715692.RUE5091_04080"/>
<evidence type="ECO:0000259" key="2">
    <source>
        <dbReference type="PROSITE" id="PS50937"/>
    </source>
</evidence>
<gene>
    <name evidence="3" type="primary">merR</name>
    <name evidence="3" type="ORF">RUE5091_04080</name>
</gene>
<dbReference type="PANTHER" id="PTHR30204">
    <property type="entry name" value="REDOX-CYCLING DRUG-SENSING TRANSCRIPTIONAL ACTIVATOR SOXR"/>
    <property type="match status" value="1"/>
</dbReference>
<dbReference type="SUPFAM" id="SSF46955">
    <property type="entry name" value="Putative DNA-binding domain"/>
    <property type="match status" value="1"/>
</dbReference>
<dbReference type="Proteomes" id="UP000051260">
    <property type="component" value="Unassembled WGS sequence"/>
</dbReference>
<keyword evidence="4" id="KW-1185">Reference proteome</keyword>
<dbReference type="InterPro" id="IPR000551">
    <property type="entry name" value="MerR-type_HTH_dom"/>
</dbReference>
<dbReference type="PRINTS" id="PR00040">
    <property type="entry name" value="HTHMERR"/>
</dbReference>
<reference evidence="4" key="1">
    <citation type="submission" date="2015-09" db="EMBL/GenBank/DDBJ databases">
        <authorList>
            <person name="Rodrigo-Torres L."/>
            <person name="Arahal D.R."/>
        </authorList>
    </citation>
    <scope>NUCLEOTIDE SEQUENCE [LARGE SCALE GENOMIC DNA]</scope>
    <source>
        <strain evidence="4">CECT 5091</strain>
    </source>
</reference>
<dbReference type="EMBL" id="CYUD01000016">
    <property type="protein sequence ID" value="CUK17082.1"/>
    <property type="molecule type" value="Genomic_DNA"/>
</dbReference>
<sequence length="132" mass="14764">MIAIGEASRQSGVGIETIRYYEREGIVPRPARALNNRRLYSANDVGRLRFLKKCRDLGFSLSDAKVLLELSEGSAEDCRSVKELAEAHIASVRSKIDELRHLEHALSELTANCDSGNVHCPMLQRLRTVDDI</sequence>
<dbReference type="GO" id="GO:0003677">
    <property type="term" value="F:DNA binding"/>
    <property type="evidence" value="ECO:0007669"/>
    <property type="project" value="UniProtKB-KW"/>
</dbReference>
<dbReference type="InterPro" id="IPR009061">
    <property type="entry name" value="DNA-bd_dom_put_sf"/>
</dbReference>
<dbReference type="PROSITE" id="PS50937">
    <property type="entry name" value="HTH_MERR_2"/>
    <property type="match status" value="1"/>
</dbReference>
<dbReference type="AlphaFoldDB" id="A0A0P1IJP9"/>
<accession>A0A0P1IJP9</accession>
<dbReference type="PANTHER" id="PTHR30204:SF92">
    <property type="entry name" value="HTH-TYPE TRANSCRIPTIONAL REGULATOR ZNTR"/>
    <property type="match status" value="1"/>
</dbReference>
<dbReference type="SMART" id="SM00422">
    <property type="entry name" value="HTH_MERR"/>
    <property type="match status" value="1"/>
</dbReference>
<evidence type="ECO:0000256" key="1">
    <source>
        <dbReference type="ARBA" id="ARBA00023125"/>
    </source>
</evidence>
<organism evidence="3 4">
    <name type="scientific">Ruegeria denitrificans</name>
    <dbReference type="NCBI Taxonomy" id="1715692"/>
    <lineage>
        <taxon>Bacteria</taxon>
        <taxon>Pseudomonadati</taxon>
        <taxon>Pseudomonadota</taxon>
        <taxon>Alphaproteobacteria</taxon>
        <taxon>Rhodobacterales</taxon>
        <taxon>Roseobacteraceae</taxon>
        <taxon>Ruegeria</taxon>
    </lineage>
</organism>
<dbReference type="OrthoDB" id="9802944at2"/>